<feature type="transmembrane region" description="Helical" evidence="1">
    <location>
        <begin position="620"/>
        <end position="640"/>
    </location>
</feature>
<gene>
    <name evidence="2" type="ORF">PGLA_05310</name>
</gene>
<feature type="transmembrane region" description="Helical" evidence="1">
    <location>
        <begin position="546"/>
        <end position="565"/>
    </location>
</feature>
<feature type="transmembrane region" description="Helical" evidence="1">
    <location>
        <begin position="467"/>
        <end position="492"/>
    </location>
</feature>
<keyword evidence="1" id="KW-1133">Transmembrane helix</keyword>
<feature type="transmembrane region" description="Helical" evidence="1">
    <location>
        <begin position="12"/>
        <end position="32"/>
    </location>
</feature>
<dbReference type="Proteomes" id="UP000076967">
    <property type="component" value="Unassembled WGS sequence"/>
</dbReference>
<feature type="transmembrane region" description="Helical" evidence="1">
    <location>
        <begin position="408"/>
        <end position="428"/>
    </location>
</feature>
<organism evidence="2 3">
    <name type="scientific">Paenibacillus glacialis</name>
    <dbReference type="NCBI Taxonomy" id="494026"/>
    <lineage>
        <taxon>Bacteria</taxon>
        <taxon>Bacillati</taxon>
        <taxon>Bacillota</taxon>
        <taxon>Bacilli</taxon>
        <taxon>Bacillales</taxon>
        <taxon>Paenibacillaceae</taxon>
        <taxon>Paenibacillus</taxon>
    </lineage>
</organism>
<keyword evidence="1" id="KW-0812">Transmembrane</keyword>
<feature type="transmembrane region" description="Helical" evidence="1">
    <location>
        <begin position="434"/>
        <end position="455"/>
    </location>
</feature>
<dbReference type="RefSeq" id="WP_068529787.1">
    <property type="nucleotide sequence ID" value="NZ_LVJH01000006.1"/>
</dbReference>
<dbReference type="Pfam" id="PF18949">
    <property type="entry name" value="DUF5693"/>
    <property type="match status" value="1"/>
</dbReference>
<protein>
    <submittedName>
        <fullName evidence="2">Uncharacterized protein</fullName>
    </submittedName>
</protein>
<feature type="transmembrane region" description="Helical" evidence="1">
    <location>
        <begin position="504"/>
        <end position="525"/>
    </location>
</feature>
<proteinExistence type="predicted"/>
<dbReference type="EMBL" id="LVJH01000006">
    <property type="protein sequence ID" value="OAB44829.1"/>
    <property type="molecule type" value="Genomic_DNA"/>
</dbReference>
<comment type="caution">
    <text evidence="2">The sequence shown here is derived from an EMBL/GenBank/DDBJ whole genome shotgun (WGS) entry which is preliminary data.</text>
</comment>
<evidence type="ECO:0000313" key="2">
    <source>
        <dbReference type="EMBL" id="OAB44829.1"/>
    </source>
</evidence>
<keyword evidence="3" id="KW-1185">Reference proteome</keyword>
<evidence type="ECO:0000313" key="3">
    <source>
        <dbReference type="Proteomes" id="UP000076967"/>
    </source>
</evidence>
<dbReference type="AlphaFoldDB" id="A0A168MLZ4"/>
<sequence length="698" mass="78404">MSNLYSQINRRMSRWLWCLVIVGLVASIPLVYHRMNTENTANNVEFVFNYKNLLQISDYKPNPKDFVDEQLTLMKQAGITSMAVNESTLNILKLSRRIELFSSHEATTLKQTQISPNENFTYILFSEQESEIEMKNMIEQSFKRLNINIHPWTYNNQNGLIVEMPIADAALVPMDLDPITMTMLKNKGFHIVASLSNHRQPFSLEYMEDVLKDLDRFAVKSVIIDGTSVPGYSKDGQVDDISSVADLFNKHNLGVAFKEMQKTDPMGYDTLSTQLDYNIFRLHNFTEKDASKLVENVTLKELNNRIQRFSDRFVLAVEDRNIRMILLNSIPSQSEESGMYTNPLEHIYAILDGTDGAIPRIQDAGFTIDSAHSFSLSNMNINSILKIIIVLGSISLIAIMMSYFVPSYVLSIFILGLLGSVGIGILSSNLLYKMLALGVAISAPSIALFIAINWLRNKQNTKVSANPWFAFILFLSTSLLSLVGGIFIVSLLDNITYLLYIDQFIGVRIASLIPIVLVGLYLIFFSEGLTFEGKILKARRLLSAHISVLWVIGAGFSLVVMLYYLSRTGNGGSVTSLELLFRSLLENTIGIRPRIKEFLFAHPLFILGAYLAIKQRPGALYILALGIIGQTSLVDTFAHLHTPFHISLIRAVYGVIFGAIVSLLYLGAWNVLENLWKKLSPSSDRKRSVNTYGNNLPL</sequence>
<accession>A0A168MLZ4</accession>
<dbReference type="OrthoDB" id="3805529at2"/>
<evidence type="ECO:0000256" key="1">
    <source>
        <dbReference type="SAM" id="Phobius"/>
    </source>
</evidence>
<feature type="transmembrane region" description="Helical" evidence="1">
    <location>
        <begin position="652"/>
        <end position="672"/>
    </location>
</feature>
<dbReference type="InterPro" id="IPR043748">
    <property type="entry name" value="DUF5693"/>
</dbReference>
<name>A0A168MLZ4_9BACL</name>
<reference evidence="2 3" key="1">
    <citation type="submission" date="2016-03" db="EMBL/GenBank/DDBJ databases">
        <title>Draft genome sequence of Paenibacillus glacialis DSM 22343.</title>
        <authorList>
            <person name="Shin S.-K."/>
            <person name="Yi H."/>
        </authorList>
    </citation>
    <scope>NUCLEOTIDE SEQUENCE [LARGE SCALE GENOMIC DNA]</scope>
    <source>
        <strain evidence="2 3">DSM 22343</strain>
    </source>
</reference>
<keyword evidence="1" id="KW-0472">Membrane</keyword>
<dbReference type="STRING" id="494026.PGLA_05310"/>
<feature type="transmembrane region" description="Helical" evidence="1">
    <location>
        <begin position="383"/>
        <end position="401"/>
    </location>
</feature>